<dbReference type="Proteomes" id="UP000740727">
    <property type="component" value="Unassembled WGS sequence"/>
</dbReference>
<dbReference type="InterPro" id="IPR001296">
    <property type="entry name" value="Glyco_trans_1"/>
</dbReference>
<dbReference type="InterPro" id="IPR050194">
    <property type="entry name" value="Glycosyltransferase_grp1"/>
</dbReference>
<dbReference type="SUPFAM" id="SSF53756">
    <property type="entry name" value="UDP-Glycosyltransferase/glycogen phosphorylase"/>
    <property type="match status" value="1"/>
</dbReference>
<dbReference type="GO" id="GO:0016758">
    <property type="term" value="F:hexosyltransferase activity"/>
    <property type="evidence" value="ECO:0007669"/>
    <property type="project" value="TreeGrafter"/>
</dbReference>
<gene>
    <name evidence="3" type="ORF">EBT44_04445</name>
</gene>
<dbReference type="PANTHER" id="PTHR45947">
    <property type="entry name" value="SULFOQUINOVOSYL TRANSFERASE SQD2"/>
    <property type="match status" value="1"/>
</dbReference>
<dbReference type="PANTHER" id="PTHR45947:SF3">
    <property type="entry name" value="SULFOQUINOVOSYL TRANSFERASE SQD2"/>
    <property type="match status" value="1"/>
</dbReference>
<evidence type="ECO:0000259" key="1">
    <source>
        <dbReference type="Pfam" id="PF00534"/>
    </source>
</evidence>
<reference evidence="3" key="1">
    <citation type="submission" date="2018-10" db="EMBL/GenBank/DDBJ databases">
        <title>Iterative Subtractive Binning of Freshwater Chronoseries Metagenomes Recovers Nearly Complete Genomes from over Four Hundred Novel Species.</title>
        <authorList>
            <person name="Rodriguez-R L.M."/>
            <person name="Tsementzi D."/>
            <person name="Luo C."/>
            <person name="Konstantinidis K.T."/>
        </authorList>
    </citation>
    <scope>NUCLEOTIDE SEQUENCE</scope>
    <source>
        <strain evidence="3">WB5_2A_028</strain>
    </source>
</reference>
<dbReference type="AlphaFoldDB" id="A0A965GDR3"/>
<comment type="caution">
    <text evidence="3">The sequence shown here is derived from an EMBL/GenBank/DDBJ whole genome shotgun (WGS) entry which is preliminary data.</text>
</comment>
<dbReference type="Gene3D" id="3.40.50.2000">
    <property type="entry name" value="Glycogen Phosphorylase B"/>
    <property type="match status" value="2"/>
</dbReference>
<organism evidence="3 4">
    <name type="scientific">Candidatus Fonsibacter lacus</name>
    <dbReference type="NCBI Taxonomy" id="2576439"/>
    <lineage>
        <taxon>Bacteria</taxon>
        <taxon>Pseudomonadati</taxon>
        <taxon>Pseudomonadota</taxon>
        <taxon>Alphaproteobacteria</taxon>
        <taxon>Candidatus Pelagibacterales</taxon>
        <taxon>Candidatus Pelagibacterales incertae sedis</taxon>
        <taxon>Candidatus Fonsibacter</taxon>
    </lineage>
</organism>
<dbReference type="CDD" id="cd03801">
    <property type="entry name" value="GT4_PimA-like"/>
    <property type="match status" value="1"/>
</dbReference>
<dbReference type="Pfam" id="PF00534">
    <property type="entry name" value="Glycos_transf_1"/>
    <property type="match status" value="1"/>
</dbReference>
<evidence type="ECO:0000313" key="4">
    <source>
        <dbReference type="Proteomes" id="UP000740727"/>
    </source>
</evidence>
<protein>
    <submittedName>
        <fullName evidence="3">Glycosyltransferase family 1 protein</fullName>
    </submittedName>
</protein>
<evidence type="ECO:0000259" key="2">
    <source>
        <dbReference type="Pfam" id="PF13439"/>
    </source>
</evidence>
<sequence>MPGQFVYSVKKVLFVTNDFPPQSGGIETFIAGLISQLPKDSVVVHTSSQKNVMQQEKYDQEIFESLGALVVRDRQRILLPTPGLRRRVLGTVHAHGIDTVVFGSSVPLGLLAPSLRRQGVVTMVAITHGHEVWWSRVPIFSAALRRVCSQVDAITYLGNFTKSAISRVMRASDREKLVQLPPGVDLKFFTPGEKPEYLLDRYHLHGKKIILCAGRLVQRKGQDVLIDALSILRERDKNLHLLIVGAGNYEKALRARVEKLNLNSSVTFAGRIEYQELPAHFRLADIFASPTRDRFGGLEVEGLGIVYLEASASGLPVIAGNSGGAPDAVLDGRTGLVREGRNAHLLAQTLQELLENDNVRSEMGKQGREWMEREWSWEVIGARFRTMLNF</sequence>
<dbReference type="Pfam" id="PF13439">
    <property type="entry name" value="Glyco_transf_4"/>
    <property type="match status" value="1"/>
</dbReference>
<feature type="domain" description="Glycosyltransferase subfamily 4-like N-terminal" evidence="2">
    <location>
        <begin position="24"/>
        <end position="187"/>
    </location>
</feature>
<accession>A0A965GDR3</accession>
<evidence type="ECO:0000313" key="3">
    <source>
        <dbReference type="EMBL" id="NBR94069.1"/>
    </source>
</evidence>
<feature type="domain" description="Glycosyl transferase family 1" evidence="1">
    <location>
        <begin position="205"/>
        <end position="370"/>
    </location>
</feature>
<proteinExistence type="predicted"/>
<name>A0A965GDR3_9PROT</name>
<dbReference type="InterPro" id="IPR028098">
    <property type="entry name" value="Glyco_trans_4-like_N"/>
</dbReference>
<dbReference type="EMBL" id="RFXN01000052">
    <property type="protein sequence ID" value="NBR94069.1"/>
    <property type="molecule type" value="Genomic_DNA"/>
</dbReference>